<evidence type="ECO:0000313" key="6">
    <source>
        <dbReference type="Proteomes" id="UP000286134"/>
    </source>
</evidence>
<dbReference type="EMBL" id="MCFK01005052">
    <property type="protein sequence ID" value="RKF60503.1"/>
    <property type="molecule type" value="Genomic_DNA"/>
</dbReference>
<dbReference type="Proteomes" id="UP000286134">
    <property type="component" value="Unassembled WGS sequence"/>
</dbReference>
<dbReference type="GO" id="GO:0010772">
    <property type="term" value="P:meiotic DNA recombinase assembly involved in reciprocal meiotic recombination"/>
    <property type="evidence" value="ECO:0007669"/>
    <property type="project" value="TreeGrafter"/>
</dbReference>
<dbReference type="InterPro" id="IPR010760">
    <property type="entry name" value="DNA-repair_Swi5"/>
</dbReference>
<feature type="compositionally biased region" description="Polar residues" evidence="4">
    <location>
        <begin position="27"/>
        <end position="39"/>
    </location>
</feature>
<evidence type="ECO:0000256" key="4">
    <source>
        <dbReference type="SAM" id="MobiDB-lite"/>
    </source>
</evidence>
<dbReference type="GO" id="GO:0032798">
    <property type="term" value="C:Swi5-Sfr1 complex"/>
    <property type="evidence" value="ECO:0007669"/>
    <property type="project" value="TreeGrafter"/>
</dbReference>
<proteinExistence type="inferred from homology"/>
<protein>
    <submittedName>
        <fullName evidence="5">Putative dna repair protein swi5</fullName>
    </submittedName>
</protein>
<dbReference type="GO" id="GO:0034974">
    <property type="term" value="C:Swi5-Swi2 complex"/>
    <property type="evidence" value="ECO:0007669"/>
    <property type="project" value="TreeGrafter"/>
</dbReference>
<accession>A0A420HSV7</accession>
<dbReference type="OrthoDB" id="255837at2759"/>
<evidence type="ECO:0000256" key="2">
    <source>
        <dbReference type="ARBA" id="ARBA00022763"/>
    </source>
</evidence>
<feature type="region of interest" description="Disordered" evidence="4">
    <location>
        <begin position="1"/>
        <end position="45"/>
    </location>
</feature>
<keyword evidence="3" id="KW-0234">DNA repair</keyword>
<evidence type="ECO:0000256" key="1">
    <source>
        <dbReference type="ARBA" id="ARBA00008060"/>
    </source>
</evidence>
<dbReference type="Gene3D" id="1.20.5.170">
    <property type="match status" value="1"/>
</dbReference>
<feature type="compositionally biased region" description="Low complexity" evidence="4">
    <location>
        <begin position="361"/>
        <end position="384"/>
    </location>
</feature>
<gene>
    <name evidence="5" type="ORF">OnM2_050042</name>
</gene>
<dbReference type="PANTHER" id="PTHR28529">
    <property type="entry name" value="DNA REPAIR PROTEIN SWI5 HOMOLOG"/>
    <property type="match status" value="1"/>
</dbReference>
<sequence length="551" mass="60380">MMMTSNDYDMEHKKTLNASDQEESEANQENGQGNINFIKNSEIEDSDVELMDSSINSSDINRERSENISRNTDHILESFSSETQGNKLIEANQLQEKEIIFNQIQKELPQSVNDNCLVASNSRETKANLKLPGTTEASNSSTNEFSSLYTGSTQLALIPEQNSPKGTVEEPKVFDTEDLKALPLTVSTASTNPQCSPEQIWPSSQENVAMFEVSEQDLRKSSAKADISLPSIESTAFISSSVVNNKAGFSLSQATETDQSSPKIEDSTITTTLSKSEHIVHIEAPSRDKSTDNELIDISMRRIPTSNTITLSNNSTCLPPERIDNNARASLVLPRKLGISTPKQSRVSREPGFLSKKAQILPTSRNSSSETSFASSTLSRSLLTPGPRKNLEATLITSTNASIITQADPIDVNNLSPFIPPPRTHSVYDSFSSSPSSGVSICNTSSPTMPESSPERAKEILLAELKTIKIASITARNTALEAELANKRVRLEEITRDLRAPAQETVRRHIKLLHDYNDIRDIGQGLIGMIAEQRGVQIGSLYEDYGVGVKD</sequence>
<keyword evidence="2" id="KW-0227">DNA damage</keyword>
<organism evidence="5 6">
    <name type="scientific">Erysiphe neolycopersici</name>
    <dbReference type="NCBI Taxonomy" id="212602"/>
    <lineage>
        <taxon>Eukaryota</taxon>
        <taxon>Fungi</taxon>
        <taxon>Dikarya</taxon>
        <taxon>Ascomycota</taxon>
        <taxon>Pezizomycotina</taxon>
        <taxon>Leotiomycetes</taxon>
        <taxon>Erysiphales</taxon>
        <taxon>Erysiphaceae</taxon>
        <taxon>Erysiphe</taxon>
    </lineage>
</organism>
<reference evidence="5 6" key="1">
    <citation type="journal article" date="2018" name="BMC Genomics">
        <title>Comparative genome analyses reveal sequence features reflecting distinct modes of host-adaptation between dicot and monocot powdery mildew.</title>
        <authorList>
            <person name="Wu Y."/>
            <person name="Ma X."/>
            <person name="Pan Z."/>
            <person name="Kale S.D."/>
            <person name="Song Y."/>
            <person name="King H."/>
            <person name="Zhang Q."/>
            <person name="Presley C."/>
            <person name="Deng X."/>
            <person name="Wei C.I."/>
            <person name="Xiao S."/>
        </authorList>
    </citation>
    <scope>NUCLEOTIDE SEQUENCE [LARGE SCALE GENOMIC DNA]</scope>
    <source>
        <strain evidence="5">UMSG2</strain>
    </source>
</reference>
<comment type="caution">
    <text evidence="5">The sequence shown here is derived from an EMBL/GenBank/DDBJ whole genome shotgun (WGS) entry which is preliminary data.</text>
</comment>
<evidence type="ECO:0000256" key="3">
    <source>
        <dbReference type="ARBA" id="ARBA00023204"/>
    </source>
</evidence>
<dbReference type="GO" id="GO:0000709">
    <property type="term" value="P:meiotic joint molecule formation"/>
    <property type="evidence" value="ECO:0007669"/>
    <property type="project" value="TreeGrafter"/>
</dbReference>
<comment type="similarity">
    <text evidence="1">Belongs to the SWI5/SAE3 family.</text>
</comment>
<evidence type="ECO:0000313" key="5">
    <source>
        <dbReference type="EMBL" id="RKF60503.1"/>
    </source>
</evidence>
<dbReference type="Pfam" id="PF07061">
    <property type="entry name" value="Swi5"/>
    <property type="match status" value="1"/>
</dbReference>
<dbReference type="PANTHER" id="PTHR28529:SF2">
    <property type="entry name" value="DNA REPAIR PROTEIN SWI5 HOMOLOG"/>
    <property type="match status" value="1"/>
</dbReference>
<name>A0A420HSV7_9PEZI</name>
<dbReference type="AlphaFoldDB" id="A0A420HSV7"/>
<feature type="region of interest" description="Disordered" evidence="4">
    <location>
        <begin position="360"/>
        <end position="385"/>
    </location>
</feature>
<keyword evidence="6" id="KW-1185">Reference proteome</keyword>